<dbReference type="InterPro" id="IPR036388">
    <property type="entry name" value="WH-like_DNA-bd_sf"/>
</dbReference>
<protein>
    <submittedName>
        <fullName evidence="5">CopY family transcriptional regulator</fullName>
    </submittedName>
</protein>
<evidence type="ECO:0000313" key="6">
    <source>
        <dbReference type="Proteomes" id="UP000218767"/>
    </source>
</evidence>
<dbReference type="GO" id="GO:0003677">
    <property type="term" value="F:DNA binding"/>
    <property type="evidence" value="ECO:0007669"/>
    <property type="project" value="UniProtKB-KW"/>
</dbReference>
<dbReference type="GO" id="GO:0045892">
    <property type="term" value="P:negative regulation of DNA-templated transcription"/>
    <property type="evidence" value="ECO:0007669"/>
    <property type="project" value="InterPro"/>
</dbReference>
<gene>
    <name evidence="5" type="ORF">COB20_10620</name>
</gene>
<proteinExistence type="inferred from homology"/>
<keyword evidence="4" id="KW-0804">Transcription</keyword>
<dbReference type="SUPFAM" id="SSF46785">
    <property type="entry name" value="Winged helix' DNA-binding domain"/>
    <property type="match status" value="1"/>
</dbReference>
<dbReference type="Gene3D" id="1.10.10.10">
    <property type="entry name" value="Winged helix-like DNA-binding domain superfamily/Winged helix DNA-binding domain"/>
    <property type="match status" value="1"/>
</dbReference>
<name>A0A2A4X2U5_9GAMM</name>
<dbReference type="InterPro" id="IPR036390">
    <property type="entry name" value="WH_DNA-bd_sf"/>
</dbReference>
<comment type="caution">
    <text evidence="5">The sequence shown here is derived from an EMBL/GenBank/DDBJ whole genome shotgun (WGS) entry which is preliminary data.</text>
</comment>
<accession>A0A2A4X2U5</accession>
<organism evidence="5 6">
    <name type="scientific">SAR86 cluster bacterium</name>
    <dbReference type="NCBI Taxonomy" id="2030880"/>
    <lineage>
        <taxon>Bacteria</taxon>
        <taxon>Pseudomonadati</taxon>
        <taxon>Pseudomonadota</taxon>
        <taxon>Gammaproteobacteria</taxon>
        <taxon>SAR86 cluster</taxon>
    </lineage>
</organism>
<dbReference type="PIRSF" id="PIRSF019455">
    <property type="entry name" value="CopR_AtkY"/>
    <property type="match status" value="1"/>
</dbReference>
<evidence type="ECO:0000256" key="3">
    <source>
        <dbReference type="ARBA" id="ARBA00023125"/>
    </source>
</evidence>
<dbReference type="AlphaFoldDB" id="A0A2A4X2U5"/>
<comment type="similarity">
    <text evidence="1">Belongs to the BlaI transcriptional regulatory family.</text>
</comment>
<evidence type="ECO:0000256" key="4">
    <source>
        <dbReference type="ARBA" id="ARBA00023163"/>
    </source>
</evidence>
<keyword evidence="3" id="KW-0238">DNA-binding</keyword>
<evidence type="ECO:0000256" key="1">
    <source>
        <dbReference type="ARBA" id="ARBA00011046"/>
    </source>
</evidence>
<dbReference type="InterPro" id="IPR005650">
    <property type="entry name" value="BlaI_family"/>
</dbReference>
<sequence>MPLSSQLSRRERQIMDIVYELGEASAKDMEAHLPNPPGYSAIRATMNKLETKGFLAHRERDLKYVYYPLIDHQVARESALQRLLKTFFEGSASQAMSTLLDLSKDSVTEKELDELNKLLENAKKEKLKK</sequence>
<dbReference type="Pfam" id="PF03965">
    <property type="entry name" value="Penicillinase_R"/>
    <property type="match status" value="1"/>
</dbReference>
<evidence type="ECO:0000313" key="5">
    <source>
        <dbReference type="EMBL" id="PCI76419.1"/>
    </source>
</evidence>
<dbReference type="EMBL" id="NVUL01000057">
    <property type="protein sequence ID" value="PCI76419.1"/>
    <property type="molecule type" value="Genomic_DNA"/>
</dbReference>
<dbReference type="Proteomes" id="UP000218767">
    <property type="component" value="Unassembled WGS sequence"/>
</dbReference>
<reference evidence="6" key="1">
    <citation type="submission" date="2017-08" db="EMBL/GenBank/DDBJ databases">
        <title>A dynamic microbial community with high functional redundancy inhabits the cold, oxic subseafloor aquifer.</title>
        <authorList>
            <person name="Tully B.J."/>
            <person name="Wheat C.G."/>
            <person name="Glazer B.T."/>
            <person name="Huber J.A."/>
        </authorList>
    </citation>
    <scope>NUCLEOTIDE SEQUENCE [LARGE SCALE GENOMIC DNA]</scope>
</reference>
<evidence type="ECO:0000256" key="2">
    <source>
        <dbReference type="ARBA" id="ARBA00023015"/>
    </source>
</evidence>
<dbReference type="Gene3D" id="1.10.4040.10">
    <property type="entry name" value="Penicillinase repressor domain"/>
    <property type="match status" value="1"/>
</dbReference>
<keyword evidence="2" id="KW-0805">Transcription regulation</keyword>